<feature type="region of interest" description="Disordered" evidence="1">
    <location>
        <begin position="142"/>
        <end position="181"/>
    </location>
</feature>
<name>A0A8S4SJA8_9NEOP</name>
<organism evidence="2 3">
    <name type="scientific">Pararge aegeria aegeria</name>
    <dbReference type="NCBI Taxonomy" id="348720"/>
    <lineage>
        <taxon>Eukaryota</taxon>
        <taxon>Metazoa</taxon>
        <taxon>Ecdysozoa</taxon>
        <taxon>Arthropoda</taxon>
        <taxon>Hexapoda</taxon>
        <taxon>Insecta</taxon>
        <taxon>Pterygota</taxon>
        <taxon>Neoptera</taxon>
        <taxon>Endopterygota</taxon>
        <taxon>Lepidoptera</taxon>
        <taxon>Glossata</taxon>
        <taxon>Ditrysia</taxon>
        <taxon>Papilionoidea</taxon>
        <taxon>Nymphalidae</taxon>
        <taxon>Satyrinae</taxon>
        <taxon>Satyrini</taxon>
        <taxon>Parargina</taxon>
        <taxon>Pararge</taxon>
    </lineage>
</organism>
<evidence type="ECO:0000313" key="3">
    <source>
        <dbReference type="Proteomes" id="UP000838756"/>
    </source>
</evidence>
<keyword evidence="3" id="KW-1185">Reference proteome</keyword>
<comment type="caution">
    <text evidence="2">The sequence shown here is derived from an EMBL/GenBank/DDBJ whole genome shotgun (WGS) entry which is preliminary data.</text>
</comment>
<dbReference type="AlphaFoldDB" id="A0A8S4SJA8"/>
<feature type="compositionally biased region" description="Polar residues" evidence="1">
    <location>
        <begin position="142"/>
        <end position="170"/>
    </location>
</feature>
<proteinExistence type="predicted"/>
<protein>
    <submittedName>
        <fullName evidence="2">Jg9294 protein</fullName>
    </submittedName>
</protein>
<sequence length="485" mass="53864">MNEEPPAPAPPVRGSSMRSADLEARFAELFNPAASFPIPDPFLRITKGYSSTTVAVFITTYFMSHDIKLTFPCSNLEFASCRRRVDRVCGWLKRLVQTRGAPVPPPAPLAALHLAHIAHPAHALLSVAHALLGPASTIATAKQEQQKQPIEVSKTTSDNAATKKATSNVNVAHKTDEQDPSLLPIEQPYMSEDDVSDLRDVVDAINKLCATMKTSYDEYEDCEDAQDDDVDNICTELVNPNEVLFEKIHVVDKWCDTEPSVSSPELTVVPVETCVDTNYTVTEPVVKTPEVMKPLTFETCKTYRLSESANEPVITEPTEQIVAESIPQKVEAYSWSETVPLASEPVFEKVRCYKSEGDAIELQKPVASTSIEVARNIVTERFEEMEPITLDVETVQCDPMSEMYYTASSEVSLLSDVDFQDKVQTEDSDKEKDDRNSVMTGHVAAMRERFESMTRNNTPCPDLIRSTSPSFEVFRNVSASPDKLE</sequence>
<gene>
    <name evidence="2" type="primary">jg9294</name>
    <name evidence="2" type="ORF">PAEG_LOCUS24801</name>
</gene>
<dbReference type="Proteomes" id="UP000838756">
    <property type="component" value="Unassembled WGS sequence"/>
</dbReference>
<accession>A0A8S4SJA8</accession>
<dbReference type="EMBL" id="CAKXAJ010026273">
    <property type="protein sequence ID" value="CAH2265142.1"/>
    <property type="molecule type" value="Genomic_DNA"/>
</dbReference>
<evidence type="ECO:0000313" key="2">
    <source>
        <dbReference type="EMBL" id="CAH2265142.1"/>
    </source>
</evidence>
<evidence type="ECO:0000256" key="1">
    <source>
        <dbReference type="SAM" id="MobiDB-lite"/>
    </source>
</evidence>
<reference evidence="2" key="1">
    <citation type="submission" date="2022-03" db="EMBL/GenBank/DDBJ databases">
        <authorList>
            <person name="Lindestad O."/>
        </authorList>
    </citation>
    <scope>NUCLEOTIDE SEQUENCE</scope>
</reference>
<dbReference type="OrthoDB" id="5877983at2759"/>